<proteinExistence type="predicted"/>
<feature type="transmembrane region" description="Helical" evidence="2">
    <location>
        <begin position="123"/>
        <end position="140"/>
    </location>
</feature>
<dbReference type="Proteomes" id="UP001501444">
    <property type="component" value="Unassembled WGS sequence"/>
</dbReference>
<evidence type="ECO:0000313" key="3">
    <source>
        <dbReference type="EMBL" id="GAA2392351.1"/>
    </source>
</evidence>
<feature type="region of interest" description="Disordered" evidence="1">
    <location>
        <begin position="166"/>
        <end position="199"/>
    </location>
</feature>
<evidence type="ECO:0000256" key="2">
    <source>
        <dbReference type="SAM" id="Phobius"/>
    </source>
</evidence>
<protein>
    <recommendedName>
        <fullName evidence="5">RDD domain-containing protein</fullName>
    </recommendedName>
</protein>
<evidence type="ECO:0000256" key="1">
    <source>
        <dbReference type="SAM" id="MobiDB-lite"/>
    </source>
</evidence>
<dbReference type="RefSeq" id="WP_344620280.1">
    <property type="nucleotide sequence ID" value="NZ_BAAARV010000130.1"/>
</dbReference>
<evidence type="ECO:0000313" key="4">
    <source>
        <dbReference type="Proteomes" id="UP001501444"/>
    </source>
</evidence>
<keyword evidence="2" id="KW-0812">Transmembrane</keyword>
<keyword evidence="2" id="KW-0472">Membrane</keyword>
<name>A0ABP5V1V0_9ACTN</name>
<evidence type="ECO:0008006" key="5">
    <source>
        <dbReference type="Google" id="ProtNLM"/>
    </source>
</evidence>
<reference evidence="4" key="1">
    <citation type="journal article" date="2019" name="Int. J. Syst. Evol. Microbiol.">
        <title>The Global Catalogue of Microorganisms (GCM) 10K type strain sequencing project: providing services to taxonomists for standard genome sequencing and annotation.</title>
        <authorList>
            <consortium name="The Broad Institute Genomics Platform"/>
            <consortium name="The Broad Institute Genome Sequencing Center for Infectious Disease"/>
            <person name="Wu L."/>
            <person name="Ma J."/>
        </authorList>
    </citation>
    <scope>NUCLEOTIDE SEQUENCE [LARGE SCALE GENOMIC DNA]</scope>
    <source>
        <strain evidence="4">JCM 3272</strain>
    </source>
</reference>
<sequence>MPEAGLAAAHWLVSWVPSAQWQNFLALPLLIALLLLTLIAVVQLLPVVDRVLRPLGSGLAILGGLLLLLPEYLVTVLVRRAGRAPWGIAFTYGEAVEQVVLAGRRVSAAGLAGFFRERRPRNWMILIALVAIVLSGNFSSCPDPAAGCTRPLPAWWQQATTVVGDLMPEADPTPSVSPAPSPIPSPAKPSKAPASKKNH</sequence>
<comment type="caution">
    <text evidence="3">The sequence shown here is derived from an EMBL/GenBank/DDBJ whole genome shotgun (WGS) entry which is preliminary data.</text>
</comment>
<gene>
    <name evidence="3" type="ORF">GCM10010170_104930</name>
</gene>
<organism evidence="3 4">
    <name type="scientific">Dactylosporangium salmoneum</name>
    <dbReference type="NCBI Taxonomy" id="53361"/>
    <lineage>
        <taxon>Bacteria</taxon>
        <taxon>Bacillati</taxon>
        <taxon>Actinomycetota</taxon>
        <taxon>Actinomycetes</taxon>
        <taxon>Micromonosporales</taxon>
        <taxon>Micromonosporaceae</taxon>
        <taxon>Dactylosporangium</taxon>
    </lineage>
</organism>
<keyword evidence="4" id="KW-1185">Reference proteome</keyword>
<keyword evidence="2" id="KW-1133">Transmembrane helix</keyword>
<feature type="transmembrane region" description="Helical" evidence="2">
    <location>
        <begin position="57"/>
        <end position="78"/>
    </location>
</feature>
<dbReference type="EMBL" id="BAAARV010000130">
    <property type="protein sequence ID" value="GAA2392351.1"/>
    <property type="molecule type" value="Genomic_DNA"/>
</dbReference>
<feature type="transmembrane region" description="Helical" evidence="2">
    <location>
        <begin position="24"/>
        <end position="45"/>
    </location>
</feature>
<accession>A0ABP5V1V0</accession>
<feature type="compositionally biased region" description="Pro residues" evidence="1">
    <location>
        <begin position="175"/>
        <end position="187"/>
    </location>
</feature>